<dbReference type="GO" id="GO:0004222">
    <property type="term" value="F:metalloendopeptidase activity"/>
    <property type="evidence" value="ECO:0007669"/>
    <property type="project" value="InterPro"/>
</dbReference>
<evidence type="ECO:0008006" key="5">
    <source>
        <dbReference type="Google" id="ProtNLM"/>
    </source>
</evidence>
<dbReference type="EMBL" id="UINC01004378">
    <property type="protein sequence ID" value="SVA13886.1"/>
    <property type="molecule type" value="Genomic_DNA"/>
</dbReference>
<dbReference type="InterPro" id="IPR011765">
    <property type="entry name" value="Pept_M16_N"/>
</dbReference>
<dbReference type="Pfam" id="PF00675">
    <property type="entry name" value="Peptidase_M16"/>
    <property type="match status" value="1"/>
</dbReference>
<sequence length="437" mass="48623">MLTNQSVQRTELGNHLVVITECVPTVRSASLGIWVKMGSRFEAPEQAGISHFIEHMLFKGTANRSAKDIAYKSDAMGGQLDAFTTKEHACYFANILAVHVEDAFELVSDIVLNPLFEEHQMELERAVILEELAAVEDAPEEFLWEEFSRTFWLDHPLGTPILGTRETIKLLSCEDLSVFFRRAYEPANVVVAAAGRLDHKEILELVEARFGGLSNHSEPLELTAPRTFQHFRILRKEELEQVHIAVGCPGPSIDEKERYAAFLLNAVLGGSVSSRLFQCIREQHGLAYSVYSALETYADAGCFWIYAGTRPDAAATVLDLIIEELSVLREVPVSPKELSRMKENLKGSVMLGLESTVGRMSTLAQQEMYFGQTFDMDEILLGIDEVDAEQIQQMARRVFADEGIAVDVLAQRSVADKLNTRFADGLTLPAGSRLVLA</sequence>
<proteinExistence type="inferred from homology"/>
<feature type="domain" description="Peptidase M16 N-terminal" evidence="2">
    <location>
        <begin position="18"/>
        <end position="164"/>
    </location>
</feature>
<gene>
    <name evidence="4" type="ORF">METZ01_LOCUS66740</name>
</gene>
<dbReference type="InterPro" id="IPR050361">
    <property type="entry name" value="MPP/UQCRC_Complex"/>
</dbReference>
<dbReference type="SUPFAM" id="SSF63411">
    <property type="entry name" value="LuxS/MPP-like metallohydrolase"/>
    <property type="match status" value="2"/>
</dbReference>
<name>A0A381TCL3_9ZZZZ</name>
<comment type="similarity">
    <text evidence="1">Belongs to the peptidase M16 family.</text>
</comment>
<dbReference type="InterPro" id="IPR007863">
    <property type="entry name" value="Peptidase_M16_C"/>
</dbReference>
<evidence type="ECO:0000256" key="1">
    <source>
        <dbReference type="ARBA" id="ARBA00007261"/>
    </source>
</evidence>
<dbReference type="InterPro" id="IPR001431">
    <property type="entry name" value="Pept_M16_Zn_BS"/>
</dbReference>
<reference evidence="4" key="1">
    <citation type="submission" date="2018-05" db="EMBL/GenBank/DDBJ databases">
        <authorList>
            <person name="Lanie J.A."/>
            <person name="Ng W.-L."/>
            <person name="Kazmierczak K.M."/>
            <person name="Andrzejewski T.M."/>
            <person name="Davidsen T.M."/>
            <person name="Wayne K.J."/>
            <person name="Tettelin H."/>
            <person name="Glass J.I."/>
            <person name="Rusch D."/>
            <person name="Podicherti R."/>
            <person name="Tsui H.-C.T."/>
            <person name="Winkler M.E."/>
        </authorList>
    </citation>
    <scope>NUCLEOTIDE SEQUENCE</scope>
</reference>
<dbReference type="Gene3D" id="3.30.830.10">
    <property type="entry name" value="Metalloenzyme, LuxS/M16 peptidase-like"/>
    <property type="match status" value="2"/>
</dbReference>
<dbReference type="Pfam" id="PF05193">
    <property type="entry name" value="Peptidase_M16_C"/>
    <property type="match status" value="1"/>
</dbReference>
<dbReference type="InterPro" id="IPR011249">
    <property type="entry name" value="Metalloenz_LuxS/M16"/>
</dbReference>
<dbReference type="GO" id="GO:0006508">
    <property type="term" value="P:proteolysis"/>
    <property type="evidence" value="ECO:0007669"/>
    <property type="project" value="InterPro"/>
</dbReference>
<dbReference type="PANTHER" id="PTHR11851">
    <property type="entry name" value="METALLOPROTEASE"/>
    <property type="match status" value="1"/>
</dbReference>
<feature type="domain" description="Peptidase M16 C-terminal" evidence="3">
    <location>
        <begin position="174"/>
        <end position="345"/>
    </location>
</feature>
<evidence type="ECO:0000259" key="2">
    <source>
        <dbReference type="Pfam" id="PF00675"/>
    </source>
</evidence>
<protein>
    <recommendedName>
        <fullName evidence="5">Peptidase M16 N-terminal domain-containing protein</fullName>
    </recommendedName>
</protein>
<accession>A0A381TCL3</accession>
<dbReference type="PROSITE" id="PS00143">
    <property type="entry name" value="INSULINASE"/>
    <property type="match status" value="1"/>
</dbReference>
<evidence type="ECO:0000313" key="4">
    <source>
        <dbReference type="EMBL" id="SVA13886.1"/>
    </source>
</evidence>
<dbReference type="GO" id="GO:0046872">
    <property type="term" value="F:metal ion binding"/>
    <property type="evidence" value="ECO:0007669"/>
    <property type="project" value="InterPro"/>
</dbReference>
<dbReference type="FunFam" id="3.30.830.10:FF:000008">
    <property type="entry name" value="Mitochondrial-processing peptidase subunit beta"/>
    <property type="match status" value="1"/>
</dbReference>
<organism evidence="4">
    <name type="scientific">marine metagenome</name>
    <dbReference type="NCBI Taxonomy" id="408172"/>
    <lineage>
        <taxon>unclassified sequences</taxon>
        <taxon>metagenomes</taxon>
        <taxon>ecological metagenomes</taxon>
    </lineage>
</organism>
<dbReference type="AlphaFoldDB" id="A0A381TCL3"/>
<dbReference type="PANTHER" id="PTHR11851:SF49">
    <property type="entry name" value="MITOCHONDRIAL-PROCESSING PEPTIDASE SUBUNIT ALPHA"/>
    <property type="match status" value="1"/>
</dbReference>
<evidence type="ECO:0000259" key="3">
    <source>
        <dbReference type="Pfam" id="PF05193"/>
    </source>
</evidence>